<gene>
    <name evidence="1" type="ORF">NUW54_g13413</name>
</gene>
<sequence>MTAAHHALHDSLQPLTESIDPLQRKARHEQLMKDGDAASRNAIRIHKAAMRSLLGLTVLVQNRRKDKEPVLLFASRAQAVSQPSLTDAVMRGTAQGDNLVKFTKDRWAGPTSVYGWSGSCACIDCRPEYHGQP</sequence>
<keyword evidence="2" id="KW-1185">Reference proteome</keyword>
<comment type="caution">
    <text evidence="1">The sequence shown here is derived from an EMBL/GenBank/DDBJ whole genome shotgun (WGS) entry which is preliminary data.</text>
</comment>
<dbReference type="EMBL" id="JANSHE010006220">
    <property type="protein sequence ID" value="KAJ2967767.1"/>
    <property type="molecule type" value="Genomic_DNA"/>
</dbReference>
<proteinExistence type="predicted"/>
<protein>
    <submittedName>
        <fullName evidence="1">Uncharacterized protein</fullName>
    </submittedName>
</protein>
<reference evidence="1" key="1">
    <citation type="submission" date="2022-08" db="EMBL/GenBank/DDBJ databases">
        <title>Genome Sequence of Pycnoporus sanguineus.</title>
        <authorList>
            <person name="Buettner E."/>
        </authorList>
    </citation>
    <scope>NUCLEOTIDE SEQUENCE</scope>
    <source>
        <strain evidence="1">CG-C14</strain>
    </source>
</reference>
<name>A0ACC1ML85_9APHY</name>
<organism evidence="1 2">
    <name type="scientific">Trametes sanguinea</name>
    <dbReference type="NCBI Taxonomy" id="158606"/>
    <lineage>
        <taxon>Eukaryota</taxon>
        <taxon>Fungi</taxon>
        <taxon>Dikarya</taxon>
        <taxon>Basidiomycota</taxon>
        <taxon>Agaricomycotina</taxon>
        <taxon>Agaricomycetes</taxon>
        <taxon>Polyporales</taxon>
        <taxon>Polyporaceae</taxon>
        <taxon>Trametes</taxon>
    </lineage>
</organism>
<evidence type="ECO:0000313" key="2">
    <source>
        <dbReference type="Proteomes" id="UP001144978"/>
    </source>
</evidence>
<evidence type="ECO:0000313" key="1">
    <source>
        <dbReference type="EMBL" id="KAJ2967767.1"/>
    </source>
</evidence>
<dbReference type="Proteomes" id="UP001144978">
    <property type="component" value="Unassembled WGS sequence"/>
</dbReference>
<accession>A0ACC1ML85</accession>